<dbReference type="PANTHER" id="PTHR32387:SF0">
    <property type="entry name" value="PROTEIN NO VEIN"/>
    <property type="match status" value="1"/>
</dbReference>
<accession>A0A179F4C8</accession>
<dbReference type="Proteomes" id="UP000078397">
    <property type="component" value="Unassembled WGS sequence"/>
</dbReference>
<comment type="caution">
    <text evidence="1">The sequence shown here is derived from an EMBL/GenBank/DDBJ whole genome shotgun (WGS) entry which is preliminary data.</text>
</comment>
<dbReference type="SUPFAM" id="SSF55874">
    <property type="entry name" value="ATPase domain of HSP90 chaperone/DNA topoisomerase II/histidine kinase"/>
    <property type="match status" value="1"/>
</dbReference>
<sequence length="1284" mass="146151">MASHDTSLHLGMASGNATVSGARQQVDSIRDDLGYPSQEYLDTLDDQQREGLFKLLHSKDRLIGASVVSLAKSLYTSQARFVFELLQNSEDNHYSKALSLNETPQECNEDGFDKVNLAAICNIGKSSKKTSQTYIGEKGIGFKSVFMVAHKAYIQSGNYSFYFQHRPTDNGMGMIAPQWQETEEYLGDHFTRITLSLHDEGTEEELAAQYQMIREQFEKVHEAILLFMSKLKHKVRNEEKHYFASTYLASGLAKNKNRDYTREDLASESYSRSPITLAFPLTDTDEPLLLAQWVFAYLPASRMGFKFIIQADFETQANREGIVMTASRNKTLMFGIAEAFIHAVHAMRKVPFLRFTWMRYLPAENDYPWDETWSTLLTHIRHLLKETKILEPADDGAPLKYLHASRQHTLVELDKHGKPLLPDKTPNIYISLQYKHCDLDILRTFGLSGTGMNEIIARAEADLERSTSRIKTPNDEVQSGIARLLTVPFTKGWLELQKQVRKLEMVQLQGGEWCAAYDKCVYFSAMDATDITIPNGLGWHVLDRSAESLPDMKHLLELVGVKQASVSDVRTTIARIYNMFGSKSSIAATLSLAADHLRFLYLTEHLLQDHEIYQGICVYSSRGALINPRSSRMYIWNTDPYGVASLFASTASGNNPGSGAPGMRLTYLHSSYFETPPEKPEKQSLDWKEWLHARFNIRRMVPLLSRDQTELSSGCKYLARYRPDQFLVFLQSTWNDAVLNVNNHSNIVREILDVRVVCSRGSSEKTVRLKQTYLPLKKIMDLCDRFLIEGDFFPFLKINRPLSHGTSPGEWEALGNSFGLGYNENDLMGFLLDLFREIMNAAEERDVEPYPQRIYDLYLYLQAECRQSNDFEASCKMIRQSTLGETVFVPTDNEWDDTILCVWEAPEGLALQKKYSLTERFCSSFKDFEADKALMADLFVNMLGIAPACTWQDLVDELRVCKANGEGDCEFIYKLYKCLSNSNHGSQAMKQMRNMFMEEPLIYDPTGVAAWYETSRCLWSSATNIRGMFAVNAIYDDLKHFFVNKLGVQTRTVGMVYKKLAGDTTTLATDEIKTTLMVFSVLLETEGGDFDPKPILEKKLLPVISPNGELELRTAKQDFVIRDRQHLSDDFAQKAWFLDFNMESVRRLQYFIEWAGLEKRYISEAIKEVCTVDFSSTRPIRNARLQISQKAHAMTRIAATFNSPRLQGNAPALYNLFKTSQTLEASSITSTLIINQSGTPISVDKESANLYIPDDASELKIYLTDDAIEQESCFNTKLPRRLAQ</sequence>
<dbReference type="STRING" id="1380566.A0A179F4C8"/>
<keyword evidence="2" id="KW-1185">Reference proteome</keyword>
<gene>
    <name evidence="1" type="ORF">VFPPC_10689</name>
</gene>
<reference evidence="1 2" key="1">
    <citation type="journal article" date="2016" name="PLoS Pathog.">
        <title>Biosynthesis of antibiotic leucinostatins in bio-control fungus Purpureocillium lilacinum and their inhibition on phytophthora revealed by genome mining.</title>
        <authorList>
            <person name="Wang G."/>
            <person name="Liu Z."/>
            <person name="Lin R."/>
            <person name="Li E."/>
            <person name="Mao Z."/>
            <person name="Ling J."/>
            <person name="Yang Y."/>
            <person name="Yin W.B."/>
            <person name="Xie B."/>
        </authorList>
    </citation>
    <scope>NUCLEOTIDE SEQUENCE [LARGE SCALE GENOMIC DNA]</scope>
    <source>
        <strain evidence="1">170</strain>
    </source>
</reference>
<evidence type="ECO:0000313" key="1">
    <source>
        <dbReference type="EMBL" id="OAQ60266.2"/>
    </source>
</evidence>
<organism evidence="1 2">
    <name type="scientific">Pochonia chlamydosporia 170</name>
    <dbReference type="NCBI Taxonomy" id="1380566"/>
    <lineage>
        <taxon>Eukaryota</taxon>
        <taxon>Fungi</taxon>
        <taxon>Dikarya</taxon>
        <taxon>Ascomycota</taxon>
        <taxon>Pezizomycotina</taxon>
        <taxon>Sordariomycetes</taxon>
        <taxon>Hypocreomycetidae</taxon>
        <taxon>Hypocreales</taxon>
        <taxon>Clavicipitaceae</taxon>
        <taxon>Pochonia</taxon>
    </lineage>
</organism>
<dbReference type="InterPro" id="IPR036890">
    <property type="entry name" value="HATPase_C_sf"/>
</dbReference>
<dbReference type="InterPro" id="IPR052957">
    <property type="entry name" value="Auxin_embryo_med"/>
</dbReference>
<proteinExistence type="predicted"/>
<protein>
    <submittedName>
        <fullName evidence="1">Uncharacterized protein</fullName>
    </submittedName>
</protein>
<dbReference type="EMBL" id="LSBJ02000009">
    <property type="protein sequence ID" value="OAQ60266.2"/>
    <property type="molecule type" value="Genomic_DNA"/>
</dbReference>
<evidence type="ECO:0000313" key="2">
    <source>
        <dbReference type="Proteomes" id="UP000078397"/>
    </source>
</evidence>
<dbReference type="Gene3D" id="3.30.565.10">
    <property type="entry name" value="Histidine kinase-like ATPase, C-terminal domain"/>
    <property type="match status" value="1"/>
</dbReference>
<dbReference type="OrthoDB" id="1262810at2759"/>
<name>A0A179F4C8_METCM</name>
<dbReference type="NCBIfam" id="NF047352">
    <property type="entry name" value="P_loop_sacsin"/>
    <property type="match status" value="1"/>
</dbReference>
<dbReference type="PANTHER" id="PTHR32387">
    <property type="entry name" value="WU:FJ29H11"/>
    <property type="match status" value="1"/>
</dbReference>
<dbReference type="RefSeq" id="XP_022284071.1">
    <property type="nucleotide sequence ID" value="XM_022428724.1"/>
</dbReference>
<dbReference type="KEGG" id="pchm:VFPPC_10689"/>
<dbReference type="GeneID" id="28853006"/>